<comment type="caution">
    <text evidence="1">The sequence shown here is derived from an EMBL/GenBank/DDBJ whole genome shotgun (WGS) entry which is preliminary data.</text>
</comment>
<evidence type="ECO:0000313" key="2">
    <source>
        <dbReference type="Proteomes" id="UP000560658"/>
    </source>
</evidence>
<reference evidence="1" key="1">
    <citation type="submission" date="2020-08" db="EMBL/GenBank/DDBJ databases">
        <title>Genomic Encyclopedia of Type Strains, Phase IV (KMG-IV): sequencing the most valuable type-strain genomes for metagenomic binning, comparative biology and taxonomic classification.</title>
        <authorList>
            <person name="Goeker M."/>
        </authorList>
    </citation>
    <scope>NUCLEOTIDE SEQUENCE [LARGE SCALE GENOMIC DNA]</scope>
    <source>
        <strain evidence="1">DSM 105720</strain>
    </source>
</reference>
<proteinExistence type="predicted"/>
<gene>
    <name evidence="1" type="ORF">GGR06_002708</name>
</gene>
<dbReference type="RefSeq" id="WP_044160627.1">
    <property type="nucleotide sequence ID" value="NZ_JACIER010000011.1"/>
</dbReference>
<evidence type="ECO:0000313" key="1">
    <source>
        <dbReference type="EMBL" id="MBB4044906.1"/>
    </source>
</evidence>
<dbReference type="Proteomes" id="UP000560658">
    <property type="component" value="Unassembled WGS sequence"/>
</dbReference>
<dbReference type="AlphaFoldDB" id="A0A840CZY6"/>
<organism evidence="1 2">
    <name type="scientific">Bacteroides reticulotermitis</name>
    <dbReference type="NCBI Taxonomy" id="1133319"/>
    <lineage>
        <taxon>Bacteria</taxon>
        <taxon>Pseudomonadati</taxon>
        <taxon>Bacteroidota</taxon>
        <taxon>Bacteroidia</taxon>
        <taxon>Bacteroidales</taxon>
        <taxon>Bacteroidaceae</taxon>
        <taxon>Bacteroides</taxon>
    </lineage>
</organism>
<sequence length="95" mass="10360">MDVIDFIMLKEGISKHEAILKAQSLLGEVPVVPSVLVSTPVVKAEPIAVDIAFLERMFSYFHNCLFNSHPALDYLDSRGLDGKSAASCPPSSNRN</sequence>
<name>A0A840CZY6_9BACE</name>
<keyword evidence="2" id="KW-1185">Reference proteome</keyword>
<protein>
    <submittedName>
        <fullName evidence="1">DNA primase</fullName>
    </submittedName>
</protein>
<dbReference type="EMBL" id="JACIER010000011">
    <property type="protein sequence ID" value="MBB4044906.1"/>
    <property type="molecule type" value="Genomic_DNA"/>
</dbReference>
<accession>A0A840CZY6</accession>